<protein>
    <submittedName>
        <fullName evidence="3">HPt (Histidine-containing phosphotransfer) domain-containing protein</fullName>
    </submittedName>
</protein>
<proteinExistence type="predicted"/>
<keyword evidence="1" id="KW-0902">Two-component regulatory system</keyword>
<dbReference type="AlphaFoldDB" id="A0A839ZSW2"/>
<reference evidence="3 4" key="1">
    <citation type="submission" date="2020-08" db="EMBL/GenBank/DDBJ databases">
        <title>Genomic Encyclopedia of Type Strains, Phase IV (KMG-IV): sequencing the most valuable type-strain genomes for metagenomic binning, comparative biology and taxonomic classification.</title>
        <authorList>
            <person name="Goeker M."/>
        </authorList>
    </citation>
    <scope>NUCLEOTIDE SEQUENCE [LARGE SCALE GENOMIC DNA]</scope>
    <source>
        <strain evidence="3 4">DSM 21793</strain>
    </source>
</reference>
<dbReference type="Pfam" id="PF01627">
    <property type="entry name" value="Hpt"/>
    <property type="match status" value="1"/>
</dbReference>
<dbReference type="InterPro" id="IPR036641">
    <property type="entry name" value="HPT_dom_sf"/>
</dbReference>
<dbReference type="RefSeq" id="WP_183769494.1">
    <property type="nucleotide sequence ID" value="NZ_JACIDK010000001.1"/>
</dbReference>
<name>A0A839ZSW2_9CAUL</name>
<evidence type="ECO:0000313" key="3">
    <source>
        <dbReference type="EMBL" id="MBB3889485.1"/>
    </source>
</evidence>
<dbReference type="GO" id="GO:0000160">
    <property type="term" value="P:phosphorelay signal transduction system"/>
    <property type="evidence" value="ECO:0007669"/>
    <property type="project" value="UniProtKB-KW"/>
</dbReference>
<gene>
    <name evidence="3" type="ORF">GGQ61_000182</name>
</gene>
<evidence type="ECO:0000313" key="4">
    <source>
        <dbReference type="Proteomes" id="UP000530564"/>
    </source>
</evidence>
<dbReference type="SUPFAM" id="SSF47226">
    <property type="entry name" value="Histidine-containing phosphotransfer domain, HPT domain"/>
    <property type="match status" value="1"/>
</dbReference>
<dbReference type="Gene3D" id="1.20.120.160">
    <property type="entry name" value="HPT domain"/>
    <property type="match status" value="1"/>
</dbReference>
<keyword evidence="4" id="KW-1185">Reference proteome</keyword>
<evidence type="ECO:0000259" key="2">
    <source>
        <dbReference type="Pfam" id="PF01627"/>
    </source>
</evidence>
<organism evidence="3 4">
    <name type="scientific">Phenylobacterium haematophilum</name>
    <dbReference type="NCBI Taxonomy" id="98513"/>
    <lineage>
        <taxon>Bacteria</taxon>
        <taxon>Pseudomonadati</taxon>
        <taxon>Pseudomonadota</taxon>
        <taxon>Alphaproteobacteria</taxon>
        <taxon>Caulobacterales</taxon>
        <taxon>Caulobacteraceae</taxon>
        <taxon>Phenylobacterium</taxon>
    </lineage>
</organism>
<dbReference type="Proteomes" id="UP000530564">
    <property type="component" value="Unassembled WGS sequence"/>
</dbReference>
<evidence type="ECO:0000256" key="1">
    <source>
        <dbReference type="ARBA" id="ARBA00023012"/>
    </source>
</evidence>
<accession>A0A839ZSW2</accession>
<feature type="domain" description="HPt" evidence="2">
    <location>
        <begin position="47"/>
        <end position="95"/>
    </location>
</feature>
<sequence>MARRDITGAVDFKYLESFTAGDGDVIDEVLALFREQAAIWAALLDPASEGWRDAVHTIKGAARGVGAFQLGDACERAEAAGPGALDLVKDALDAALADVAAYAHERALQSLRTPRS</sequence>
<dbReference type="InterPro" id="IPR008207">
    <property type="entry name" value="Sig_transdc_His_kin_Hpt_dom"/>
</dbReference>
<comment type="caution">
    <text evidence="3">The sequence shown here is derived from an EMBL/GenBank/DDBJ whole genome shotgun (WGS) entry which is preliminary data.</text>
</comment>
<dbReference type="GO" id="GO:0004672">
    <property type="term" value="F:protein kinase activity"/>
    <property type="evidence" value="ECO:0007669"/>
    <property type="project" value="UniProtKB-ARBA"/>
</dbReference>
<dbReference type="EMBL" id="JACIDK010000001">
    <property type="protein sequence ID" value="MBB3889485.1"/>
    <property type="molecule type" value="Genomic_DNA"/>
</dbReference>